<dbReference type="KEGG" id="crq:GCK72_002288"/>
<dbReference type="GeneID" id="78773344"/>
<dbReference type="AlphaFoldDB" id="A0A6A5HRZ3"/>
<name>A0A6A5HRZ3_CAERE</name>
<dbReference type="CTD" id="78773344"/>
<proteinExistence type="predicted"/>
<reference evidence="1 2" key="1">
    <citation type="submission" date="2019-12" db="EMBL/GenBank/DDBJ databases">
        <title>Chromosome-level assembly of the Caenorhabditis remanei genome.</title>
        <authorList>
            <person name="Teterina A.A."/>
            <person name="Willis J.H."/>
            <person name="Phillips P.C."/>
        </authorList>
    </citation>
    <scope>NUCLEOTIDE SEQUENCE [LARGE SCALE GENOMIC DNA]</scope>
    <source>
        <strain evidence="1 2">PX506</strain>
        <tissue evidence="1">Whole organism</tissue>
    </source>
</reference>
<organism evidence="1 2">
    <name type="scientific">Caenorhabditis remanei</name>
    <name type="common">Caenorhabditis vulgaris</name>
    <dbReference type="NCBI Taxonomy" id="31234"/>
    <lineage>
        <taxon>Eukaryota</taxon>
        <taxon>Metazoa</taxon>
        <taxon>Ecdysozoa</taxon>
        <taxon>Nematoda</taxon>
        <taxon>Chromadorea</taxon>
        <taxon>Rhabditida</taxon>
        <taxon>Rhabditina</taxon>
        <taxon>Rhabditomorpha</taxon>
        <taxon>Rhabditoidea</taxon>
        <taxon>Rhabditidae</taxon>
        <taxon>Peloderinae</taxon>
        <taxon>Caenorhabditis</taxon>
    </lineage>
</organism>
<dbReference type="EMBL" id="WUAV01000001">
    <property type="protein sequence ID" value="KAF1770469.1"/>
    <property type="molecule type" value="Genomic_DNA"/>
</dbReference>
<sequence>MFEEMRFFVIQEHRLKIVFVIIGFKKYLVEGTDKAFVVLPFAEQAAQTVDSLAVVVDHFVADVAAVVAELAIVLDMPGDSSYPGAHSLVVVRIHELIALAHQVHLDLAQTVAASSEDDDELLVEVADDGSVESAETVAVDGDGEAQMIQVD</sequence>
<protein>
    <submittedName>
        <fullName evidence="1">Uncharacterized protein</fullName>
    </submittedName>
</protein>
<comment type="caution">
    <text evidence="1">The sequence shown here is derived from an EMBL/GenBank/DDBJ whole genome shotgun (WGS) entry which is preliminary data.</text>
</comment>
<dbReference type="RefSeq" id="XP_053591993.1">
    <property type="nucleotide sequence ID" value="XM_053723348.1"/>
</dbReference>
<evidence type="ECO:0000313" key="1">
    <source>
        <dbReference type="EMBL" id="KAF1770469.1"/>
    </source>
</evidence>
<dbReference type="Proteomes" id="UP000483820">
    <property type="component" value="Chromosome I"/>
</dbReference>
<evidence type="ECO:0000313" key="2">
    <source>
        <dbReference type="Proteomes" id="UP000483820"/>
    </source>
</evidence>
<accession>A0A6A5HRZ3</accession>
<gene>
    <name evidence="1" type="ORF">GCK72_002288</name>
</gene>